<dbReference type="NCBIfam" id="TIGR01510">
    <property type="entry name" value="coaD_prev_kdtB"/>
    <property type="match status" value="1"/>
</dbReference>
<feature type="binding site" evidence="9">
    <location>
        <position position="101"/>
    </location>
    <ligand>
        <name>ATP</name>
        <dbReference type="ChEBI" id="CHEBI:30616"/>
    </ligand>
</feature>
<comment type="pathway">
    <text evidence="9">Cofactor biosynthesis; coenzyme A biosynthesis; CoA from (R)-pantothenate: step 4/5.</text>
</comment>
<comment type="catalytic activity">
    <reaction evidence="8 9">
        <text>(R)-4'-phosphopantetheine + ATP + H(+) = 3'-dephospho-CoA + diphosphate</text>
        <dbReference type="Rhea" id="RHEA:19801"/>
        <dbReference type="ChEBI" id="CHEBI:15378"/>
        <dbReference type="ChEBI" id="CHEBI:30616"/>
        <dbReference type="ChEBI" id="CHEBI:33019"/>
        <dbReference type="ChEBI" id="CHEBI:57328"/>
        <dbReference type="ChEBI" id="CHEBI:61723"/>
        <dbReference type="EC" id="2.7.7.3"/>
    </reaction>
</comment>
<dbReference type="EMBL" id="CP014699">
    <property type="protein sequence ID" value="AND79776.1"/>
    <property type="molecule type" value="Genomic_DNA"/>
</dbReference>
<evidence type="ECO:0000256" key="7">
    <source>
        <dbReference type="ARBA" id="ARBA00022993"/>
    </source>
</evidence>
<dbReference type="CDD" id="cd02163">
    <property type="entry name" value="PPAT"/>
    <property type="match status" value="1"/>
</dbReference>
<dbReference type="InterPro" id="IPR004821">
    <property type="entry name" value="Cyt_trans-like"/>
</dbReference>
<keyword evidence="4 9" id="KW-0547">Nucleotide-binding</keyword>
<feature type="binding site" evidence="9">
    <location>
        <begin position="11"/>
        <end position="12"/>
    </location>
    <ligand>
        <name>ATP</name>
        <dbReference type="ChEBI" id="CHEBI:30616"/>
    </ligand>
</feature>
<comment type="similarity">
    <text evidence="9">Belongs to the bacterial CoaD family.</text>
</comment>
<dbReference type="KEGG" id="spat:A0O21_06915"/>
<evidence type="ECO:0000256" key="4">
    <source>
        <dbReference type="ARBA" id="ARBA00022741"/>
    </source>
</evidence>
<dbReference type="PANTHER" id="PTHR21342:SF1">
    <property type="entry name" value="PHOSPHOPANTETHEINE ADENYLYLTRANSFERASE"/>
    <property type="match status" value="1"/>
</dbReference>
<feature type="binding site" evidence="9">
    <location>
        <position position="43"/>
    </location>
    <ligand>
        <name>substrate</name>
    </ligand>
</feature>
<evidence type="ECO:0000256" key="5">
    <source>
        <dbReference type="ARBA" id="ARBA00022840"/>
    </source>
</evidence>
<dbReference type="InterPro" id="IPR001980">
    <property type="entry name" value="PPAT"/>
</dbReference>
<dbReference type="Pfam" id="PF01467">
    <property type="entry name" value="CTP_transf_like"/>
    <property type="match status" value="1"/>
</dbReference>
<comment type="subcellular location">
    <subcellularLocation>
        <location evidence="9">Cytoplasm</location>
    </subcellularLocation>
</comment>
<feature type="domain" description="Cytidyltransferase-like" evidence="10">
    <location>
        <begin position="7"/>
        <end position="136"/>
    </location>
</feature>
<dbReference type="InterPro" id="IPR014729">
    <property type="entry name" value="Rossmann-like_a/b/a_fold"/>
</dbReference>
<evidence type="ECO:0000313" key="12">
    <source>
        <dbReference type="Proteomes" id="UP000077317"/>
    </source>
</evidence>
<keyword evidence="6 9" id="KW-0460">Magnesium</keyword>
<accession>A0A172Q8I6</accession>
<dbReference type="SUPFAM" id="SSF52374">
    <property type="entry name" value="Nucleotidylyl transferase"/>
    <property type="match status" value="1"/>
</dbReference>
<comment type="cofactor">
    <cofactor evidence="9">
        <name>Mg(2+)</name>
        <dbReference type="ChEBI" id="CHEBI:18420"/>
    </cofactor>
</comment>
<keyword evidence="12" id="KW-1185">Reference proteome</keyword>
<dbReference type="GO" id="GO:0004595">
    <property type="term" value="F:pantetheine-phosphate adenylyltransferase activity"/>
    <property type="evidence" value="ECO:0007669"/>
    <property type="project" value="UniProtKB-UniRule"/>
</dbReference>
<keyword evidence="2 9" id="KW-0808">Transferase</keyword>
<evidence type="ECO:0000256" key="8">
    <source>
        <dbReference type="ARBA" id="ARBA00029346"/>
    </source>
</evidence>
<reference evidence="12" key="2">
    <citation type="submission" date="2016-03" db="EMBL/GenBank/DDBJ databases">
        <title>Streptococcus antelopensis sp. nov., isolated from the feces of the Tibetan antelope (Pantholops hodgsonii) in Hoh Xil National Nature Reserve, Qinghai, China.</title>
        <authorList>
            <person name="Bai X."/>
        </authorList>
    </citation>
    <scope>NUCLEOTIDE SEQUENCE [LARGE SCALE GENOMIC DNA]</scope>
    <source>
        <strain evidence="12">TA 26</strain>
    </source>
</reference>
<dbReference type="NCBIfam" id="TIGR00125">
    <property type="entry name" value="cyt_tran_rel"/>
    <property type="match status" value="1"/>
</dbReference>
<dbReference type="RefSeq" id="WP_067063450.1">
    <property type="nucleotide sequence ID" value="NZ_CP014699.1"/>
</dbReference>
<organism evidence="11 12">
    <name type="scientific">Streptococcus pantholopis</name>
    <dbReference type="NCBI Taxonomy" id="1811193"/>
    <lineage>
        <taxon>Bacteria</taxon>
        <taxon>Bacillati</taxon>
        <taxon>Bacillota</taxon>
        <taxon>Bacilli</taxon>
        <taxon>Lactobacillales</taxon>
        <taxon>Streptococcaceae</taxon>
        <taxon>Streptococcus</taxon>
    </lineage>
</organism>
<evidence type="ECO:0000256" key="1">
    <source>
        <dbReference type="ARBA" id="ARBA00022490"/>
    </source>
</evidence>
<evidence type="ECO:0000256" key="6">
    <source>
        <dbReference type="ARBA" id="ARBA00022842"/>
    </source>
</evidence>
<dbReference type="STRING" id="1811193.A0O21_06915"/>
<dbReference type="UniPathway" id="UPA00241">
    <property type="reaction ID" value="UER00355"/>
</dbReference>
<evidence type="ECO:0000259" key="10">
    <source>
        <dbReference type="Pfam" id="PF01467"/>
    </source>
</evidence>
<name>A0A172Q8I6_9STRE</name>
<feature type="binding site" evidence="9">
    <location>
        <position position="90"/>
    </location>
    <ligand>
        <name>substrate</name>
    </ligand>
</feature>
<dbReference type="Gene3D" id="3.40.50.620">
    <property type="entry name" value="HUPs"/>
    <property type="match status" value="1"/>
</dbReference>
<feature type="site" description="Transition state stabilizer" evidence="9">
    <location>
        <position position="19"/>
    </location>
</feature>
<feature type="binding site" evidence="9">
    <location>
        <position position="11"/>
    </location>
    <ligand>
        <name>substrate</name>
    </ligand>
</feature>
<dbReference type="HAMAP" id="MF_00151">
    <property type="entry name" value="PPAT_bact"/>
    <property type="match status" value="1"/>
</dbReference>
<comment type="subunit">
    <text evidence="9">Homohexamer.</text>
</comment>
<evidence type="ECO:0000256" key="3">
    <source>
        <dbReference type="ARBA" id="ARBA00022695"/>
    </source>
</evidence>
<evidence type="ECO:0000313" key="11">
    <source>
        <dbReference type="EMBL" id="AND79776.1"/>
    </source>
</evidence>
<dbReference type="PANTHER" id="PTHR21342">
    <property type="entry name" value="PHOSPHOPANTETHEINE ADENYLYLTRANSFERASE"/>
    <property type="match status" value="1"/>
</dbReference>
<sequence length="166" mass="18330">MSNKIGLFTGSFDPVTNGHMAIIKSAGRLFDQLYVGLFYNKNKEGFFTAAKRRAMLEEAVAGLSNVKVLAAHDSLAVDIAGQIGVTHLVRGLRNGRDLEYESELAFFNSHLAETIDTVFFLPPADLSHISSSRIRELIHFHSDVSDFVPESVVKEVEKLGEDFTSL</sequence>
<proteinExistence type="inferred from homology"/>
<evidence type="ECO:0000256" key="9">
    <source>
        <dbReference type="HAMAP-Rule" id="MF_00151"/>
    </source>
</evidence>
<reference evidence="11 12" key="1">
    <citation type="journal article" date="2016" name="Int. J. Syst. Evol. Microbiol.">
        <title>Streptococcuspantholopis sp. nov., isolated from faeces of the Tibetan antelope (Pantholops hodgsonii).</title>
        <authorList>
            <person name="Bai X."/>
            <person name="Xiong Y."/>
            <person name="Lu S."/>
            <person name="Jin D."/>
            <person name="Lai X."/>
            <person name="Yang J."/>
            <person name="Niu L."/>
            <person name="Hu S."/>
            <person name="Meng X."/>
            <person name="Pu J."/>
            <person name="Ye C."/>
            <person name="Xu J."/>
        </authorList>
    </citation>
    <scope>NUCLEOTIDE SEQUENCE [LARGE SCALE GENOMIC DNA]</scope>
    <source>
        <strain evidence="11 12">TA 26</strain>
    </source>
</reference>
<keyword evidence="5 9" id="KW-0067">ATP-binding</keyword>
<feature type="binding site" evidence="9">
    <location>
        <position position="76"/>
    </location>
    <ligand>
        <name>substrate</name>
    </ligand>
</feature>
<comment type="function">
    <text evidence="9">Reversibly transfers an adenylyl group from ATP to 4'-phosphopantetheine, yielding dephospho-CoA (dPCoA) and pyrophosphate.</text>
</comment>
<keyword evidence="7 9" id="KW-0173">Coenzyme A biosynthesis</keyword>
<dbReference type="AlphaFoldDB" id="A0A172Q8I6"/>
<feature type="binding site" evidence="9">
    <location>
        <position position="19"/>
    </location>
    <ligand>
        <name>ATP</name>
        <dbReference type="ChEBI" id="CHEBI:30616"/>
    </ligand>
</feature>
<keyword evidence="3 9" id="KW-0548">Nucleotidyltransferase</keyword>
<dbReference type="GO" id="GO:0005737">
    <property type="term" value="C:cytoplasm"/>
    <property type="evidence" value="ECO:0007669"/>
    <property type="project" value="UniProtKB-SubCell"/>
</dbReference>
<evidence type="ECO:0000256" key="2">
    <source>
        <dbReference type="ARBA" id="ARBA00022679"/>
    </source>
</evidence>
<gene>
    <name evidence="9" type="primary">coaD</name>
    <name evidence="11" type="ORF">A0O21_06915</name>
</gene>
<dbReference type="PRINTS" id="PR01020">
    <property type="entry name" value="LPSBIOSNTHSS"/>
</dbReference>
<dbReference type="OrthoDB" id="9806661at2"/>
<keyword evidence="1 9" id="KW-0963">Cytoplasm</keyword>
<feature type="binding site" evidence="9">
    <location>
        <begin position="91"/>
        <end position="93"/>
    </location>
    <ligand>
        <name>ATP</name>
        <dbReference type="ChEBI" id="CHEBI:30616"/>
    </ligand>
</feature>
<dbReference type="GO" id="GO:0015937">
    <property type="term" value="P:coenzyme A biosynthetic process"/>
    <property type="evidence" value="ECO:0007669"/>
    <property type="project" value="UniProtKB-UniRule"/>
</dbReference>
<dbReference type="EC" id="2.7.7.3" evidence="9"/>
<feature type="binding site" evidence="9">
    <location>
        <begin position="126"/>
        <end position="132"/>
    </location>
    <ligand>
        <name>ATP</name>
        <dbReference type="ChEBI" id="CHEBI:30616"/>
    </ligand>
</feature>
<protein>
    <recommendedName>
        <fullName evidence="9">Phosphopantetheine adenylyltransferase</fullName>
        <ecNumber evidence="9">2.7.7.3</ecNumber>
    </recommendedName>
    <alternativeName>
        <fullName evidence="9">Dephospho-CoA pyrophosphorylase</fullName>
    </alternativeName>
    <alternativeName>
        <fullName evidence="9">Pantetheine-phosphate adenylyltransferase</fullName>
        <shortName evidence="9">PPAT</shortName>
    </alternativeName>
</protein>
<dbReference type="GO" id="GO:0005524">
    <property type="term" value="F:ATP binding"/>
    <property type="evidence" value="ECO:0007669"/>
    <property type="project" value="UniProtKB-KW"/>
</dbReference>
<dbReference type="Proteomes" id="UP000077317">
    <property type="component" value="Chromosome"/>
</dbReference>